<dbReference type="InterPro" id="IPR013328">
    <property type="entry name" value="6PGD_dom2"/>
</dbReference>
<dbReference type="PROSITE" id="PS00895">
    <property type="entry name" value="3_HYDROXYISOBUT_DH"/>
    <property type="match status" value="1"/>
</dbReference>
<evidence type="ECO:0000256" key="1">
    <source>
        <dbReference type="ARBA" id="ARBA00009080"/>
    </source>
</evidence>
<dbReference type="PANTHER" id="PTHR22981:SF7">
    <property type="entry name" value="3-HYDROXYISOBUTYRATE DEHYDROGENASE, MITOCHONDRIAL"/>
    <property type="match status" value="1"/>
</dbReference>
<name>A0A4Y7WEV4_9BACI</name>
<accession>A0A4Y7WEV4</accession>
<keyword evidence="3" id="KW-0520">NAD</keyword>
<dbReference type="EMBL" id="SNUX01000004">
    <property type="protein sequence ID" value="TES46147.1"/>
    <property type="molecule type" value="Genomic_DNA"/>
</dbReference>
<keyword evidence="2" id="KW-0560">Oxidoreductase</keyword>
<feature type="domain" description="3-hydroxyisobutyrate dehydrogenase-like NAD-binding" evidence="6">
    <location>
        <begin position="181"/>
        <end position="299"/>
    </location>
</feature>
<dbReference type="Gene3D" id="1.10.1040.10">
    <property type="entry name" value="N-(1-d-carboxylethyl)-l-norvaline Dehydrogenase, domain 2"/>
    <property type="match status" value="1"/>
</dbReference>
<dbReference type="GO" id="GO:0016616">
    <property type="term" value="F:oxidoreductase activity, acting on the CH-OH group of donors, NAD or NADP as acceptor"/>
    <property type="evidence" value="ECO:0007669"/>
    <property type="project" value="TreeGrafter"/>
</dbReference>
<proteinExistence type="inferred from homology"/>
<feature type="domain" description="6-phosphogluconate dehydrogenase NADP-binding" evidence="5">
    <location>
        <begin position="19"/>
        <end position="178"/>
    </location>
</feature>
<evidence type="ECO:0000313" key="8">
    <source>
        <dbReference type="Proteomes" id="UP000298210"/>
    </source>
</evidence>
<dbReference type="GO" id="GO:0016054">
    <property type="term" value="P:organic acid catabolic process"/>
    <property type="evidence" value="ECO:0007669"/>
    <property type="project" value="UniProtKB-ARBA"/>
</dbReference>
<dbReference type="PANTHER" id="PTHR22981">
    <property type="entry name" value="3-HYDROXYISOBUTYRATE DEHYDROGENASE-RELATED"/>
    <property type="match status" value="1"/>
</dbReference>
<dbReference type="Gene3D" id="3.40.50.720">
    <property type="entry name" value="NAD(P)-binding Rossmann-like Domain"/>
    <property type="match status" value="1"/>
</dbReference>
<dbReference type="GO" id="GO:0051287">
    <property type="term" value="F:NAD binding"/>
    <property type="evidence" value="ECO:0007669"/>
    <property type="project" value="InterPro"/>
</dbReference>
<evidence type="ECO:0000313" key="7">
    <source>
        <dbReference type="EMBL" id="TES46147.1"/>
    </source>
</evidence>
<evidence type="ECO:0000256" key="3">
    <source>
        <dbReference type="ARBA" id="ARBA00023027"/>
    </source>
</evidence>
<evidence type="ECO:0000259" key="5">
    <source>
        <dbReference type="Pfam" id="PF03446"/>
    </source>
</evidence>
<evidence type="ECO:0000256" key="4">
    <source>
        <dbReference type="PIRSR" id="PIRSR000103-1"/>
    </source>
</evidence>
<dbReference type="InterPro" id="IPR036291">
    <property type="entry name" value="NAD(P)-bd_dom_sf"/>
</dbReference>
<dbReference type="AlphaFoldDB" id="A0A4Y7WEV4"/>
<dbReference type="Proteomes" id="UP000298210">
    <property type="component" value="Unassembled WGS sequence"/>
</dbReference>
<feature type="active site" evidence="4">
    <location>
        <position position="187"/>
    </location>
</feature>
<dbReference type="InterPro" id="IPR015815">
    <property type="entry name" value="HIBADH-related"/>
</dbReference>
<sequence>MGNGWITKRLTYKDVRKMNVGFIGLGNMGMPMALNLVKAKFDVKGLNRSKEKEETFSKNGGKAGYSIQRLLEESDVIMTCLPKPEDVNSVYLGDKGLFKNSRAKQIFIDFSTVSPDLTTILDREAQKNQVSYLDAPVSGGTVGAENGTLSIMVGGDKKVYDEVTPILTVLGSQLFHTGKVGSGTTIKLINQYLVGVHTQVVSEALVISEKMGIDHDQLFSILSNSFAQSKIYDRHFQEFISKNRYSPGFSLELLTKDISLVNKMMEDNDCKLPLKDLIVSLYLDANQSPYAHNDMSAMYLYNQSKQ</sequence>
<comment type="similarity">
    <text evidence="1">Belongs to the HIBADH-related family.</text>
</comment>
<protein>
    <submittedName>
        <fullName evidence="7">NAD(P)-dependent oxidoreductase</fullName>
    </submittedName>
</protein>
<dbReference type="InterPro" id="IPR029154">
    <property type="entry name" value="HIBADH-like_NADP-bd"/>
</dbReference>
<organism evidence="7 8">
    <name type="scientific">Shouchella lehensis</name>
    <dbReference type="NCBI Taxonomy" id="300825"/>
    <lineage>
        <taxon>Bacteria</taxon>
        <taxon>Bacillati</taxon>
        <taxon>Bacillota</taxon>
        <taxon>Bacilli</taxon>
        <taxon>Bacillales</taxon>
        <taxon>Bacillaceae</taxon>
        <taxon>Shouchella</taxon>
    </lineage>
</organism>
<dbReference type="GO" id="GO:0050661">
    <property type="term" value="F:NADP binding"/>
    <property type="evidence" value="ECO:0007669"/>
    <property type="project" value="InterPro"/>
</dbReference>
<dbReference type="InterPro" id="IPR006115">
    <property type="entry name" value="6PGDH_NADP-bd"/>
</dbReference>
<comment type="caution">
    <text evidence="7">The sequence shown here is derived from an EMBL/GenBank/DDBJ whole genome shotgun (WGS) entry which is preliminary data.</text>
</comment>
<dbReference type="Pfam" id="PF03446">
    <property type="entry name" value="NAD_binding_2"/>
    <property type="match status" value="1"/>
</dbReference>
<dbReference type="PIRSF" id="PIRSF000103">
    <property type="entry name" value="HIBADH"/>
    <property type="match status" value="1"/>
</dbReference>
<gene>
    <name evidence="7" type="ORF">E2L03_15610</name>
</gene>
<evidence type="ECO:0000256" key="2">
    <source>
        <dbReference type="ARBA" id="ARBA00023002"/>
    </source>
</evidence>
<dbReference type="Pfam" id="PF14833">
    <property type="entry name" value="NAD_binding_11"/>
    <property type="match status" value="1"/>
</dbReference>
<reference evidence="7 8" key="1">
    <citation type="submission" date="2019-03" db="EMBL/GenBank/DDBJ databases">
        <authorList>
            <person name="Liu G."/>
        </authorList>
    </citation>
    <scope>NUCLEOTIDE SEQUENCE [LARGE SCALE GENOMIC DNA]</scope>
    <source>
        <strain evidence="7 8">DSM 19099</strain>
    </source>
</reference>
<evidence type="ECO:0000259" key="6">
    <source>
        <dbReference type="Pfam" id="PF14833"/>
    </source>
</evidence>
<dbReference type="InterPro" id="IPR008927">
    <property type="entry name" value="6-PGluconate_DH-like_C_sf"/>
</dbReference>
<dbReference type="SUPFAM" id="SSF48179">
    <property type="entry name" value="6-phosphogluconate dehydrogenase C-terminal domain-like"/>
    <property type="match status" value="1"/>
</dbReference>
<dbReference type="SUPFAM" id="SSF51735">
    <property type="entry name" value="NAD(P)-binding Rossmann-fold domains"/>
    <property type="match status" value="1"/>
</dbReference>
<dbReference type="InterPro" id="IPR002204">
    <property type="entry name" value="3-OH-isobutyrate_DH-rel_CS"/>
</dbReference>